<evidence type="ECO:0000256" key="19">
    <source>
        <dbReference type="ARBA" id="ARBA00048679"/>
    </source>
</evidence>
<keyword evidence="12" id="KW-0418">Kinase</keyword>
<evidence type="ECO:0000256" key="5">
    <source>
        <dbReference type="ARBA" id="ARBA00022553"/>
    </source>
</evidence>
<dbReference type="InterPro" id="IPR000719">
    <property type="entry name" value="Prot_kinase_dom"/>
</dbReference>
<feature type="transmembrane region" description="Helical" evidence="20">
    <location>
        <begin position="129"/>
        <end position="152"/>
    </location>
</feature>
<keyword evidence="17" id="KW-0325">Glycoprotein</keyword>
<dbReference type="GO" id="GO:0004674">
    <property type="term" value="F:protein serine/threonine kinase activity"/>
    <property type="evidence" value="ECO:0007669"/>
    <property type="project" value="UniProtKB-KW"/>
</dbReference>
<dbReference type="PANTHER" id="PTHR27008:SF499">
    <property type="entry name" value="OS06G0581500 PROTEIN"/>
    <property type="match status" value="1"/>
</dbReference>
<keyword evidence="23" id="KW-1185">Reference proteome</keyword>
<dbReference type="PROSITE" id="PS00108">
    <property type="entry name" value="PROTEIN_KINASE_ST"/>
    <property type="match status" value="1"/>
</dbReference>
<evidence type="ECO:0000256" key="11">
    <source>
        <dbReference type="ARBA" id="ARBA00022741"/>
    </source>
</evidence>
<gene>
    <name evidence="22" type="ORF">EJB05_24889</name>
</gene>
<evidence type="ECO:0000256" key="15">
    <source>
        <dbReference type="ARBA" id="ARBA00023136"/>
    </source>
</evidence>
<keyword evidence="10" id="KW-0677">Repeat</keyword>
<keyword evidence="6" id="KW-0433">Leucine-rich repeat</keyword>
<feature type="non-terminal residue" evidence="22">
    <location>
        <position position="1"/>
    </location>
</feature>
<keyword evidence="7" id="KW-0808">Transferase</keyword>
<comment type="catalytic activity">
    <reaction evidence="18">
        <text>L-threonyl-[protein] + ATP = O-phospho-L-threonyl-[protein] + ADP + H(+)</text>
        <dbReference type="Rhea" id="RHEA:46608"/>
        <dbReference type="Rhea" id="RHEA-COMP:11060"/>
        <dbReference type="Rhea" id="RHEA-COMP:11605"/>
        <dbReference type="ChEBI" id="CHEBI:15378"/>
        <dbReference type="ChEBI" id="CHEBI:30013"/>
        <dbReference type="ChEBI" id="CHEBI:30616"/>
        <dbReference type="ChEBI" id="CHEBI:61977"/>
        <dbReference type="ChEBI" id="CHEBI:456216"/>
        <dbReference type="EC" id="2.7.11.1"/>
    </reaction>
</comment>
<keyword evidence="9" id="KW-0732">Signal</keyword>
<keyword evidence="14 20" id="KW-1133">Transmembrane helix</keyword>
<reference evidence="22 23" key="1">
    <citation type="journal article" date="2019" name="Sci. Rep.">
        <title>A high-quality genome of Eragrostis curvula grass provides insights into Poaceae evolution and supports new strategies to enhance forage quality.</title>
        <authorList>
            <person name="Carballo J."/>
            <person name="Santos B.A.C.M."/>
            <person name="Zappacosta D."/>
            <person name="Garbus I."/>
            <person name="Selva J.P."/>
            <person name="Gallo C.A."/>
            <person name="Diaz A."/>
            <person name="Albertini E."/>
            <person name="Caccamo M."/>
            <person name="Echenique V."/>
        </authorList>
    </citation>
    <scope>NUCLEOTIDE SEQUENCE [LARGE SCALE GENOMIC DNA]</scope>
    <source>
        <strain evidence="23">cv. Victoria</strain>
        <tissue evidence="22">Leaf</tissue>
    </source>
</reference>
<keyword evidence="13" id="KW-0067">ATP-binding</keyword>
<evidence type="ECO:0000256" key="4">
    <source>
        <dbReference type="ARBA" id="ARBA00022527"/>
    </source>
</evidence>
<evidence type="ECO:0000256" key="3">
    <source>
        <dbReference type="ARBA" id="ARBA00022475"/>
    </source>
</evidence>
<organism evidence="22 23">
    <name type="scientific">Eragrostis curvula</name>
    <name type="common">weeping love grass</name>
    <dbReference type="NCBI Taxonomy" id="38414"/>
    <lineage>
        <taxon>Eukaryota</taxon>
        <taxon>Viridiplantae</taxon>
        <taxon>Streptophyta</taxon>
        <taxon>Embryophyta</taxon>
        <taxon>Tracheophyta</taxon>
        <taxon>Spermatophyta</taxon>
        <taxon>Magnoliopsida</taxon>
        <taxon>Liliopsida</taxon>
        <taxon>Poales</taxon>
        <taxon>Poaceae</taxon>
        <taxon>PACMAD clade</taxon>
        <taxon>Chloridoideae</taxon>
        <taxon>Eragrostideae</taxon>
        <taxon>Eragrostidinae</taxon>
        <taxon>Eragrostis</taxon>
    </lineage>
</organism>
<evidence type="ECO:0000259" key="21">
    <source>
        <dbReference type="PROSITE" id="PS50011"/>
    </source>
</evidence>
<comment type="catalytic activity">
    <reaction evidence="19">
        <text>L-seryl-[protein] + ATP = O-phospho-L-seryl-[protein] + ADP + H(+)</text>
        <dbReference type="Rhea" id="RHEA:17989"/>
        <dbReference type="Rhea" id="RHEA-COMP:9863"/>
        <dbReference type="Rhea" id="RHEA-COMP:11604"/>
        <dbReference type="ChEBI" id="CHEBI:15378"/>
        <dbReference type="ChEBI" id="CHEBI:29999"/>
        <dbReference type="ChEBI" id="CHEBI:30616"/>
        <dbReference type="ChEBI" id="CHEBI:83421"/>
        <dbReference type="ChEBI" id="CHEBI:456216"/>
        <dbReference type="EC" id="2.7.11.1"/>
    </reaction>
</comment>
<evidence type="ECO:0000256" key="8">
    <source>
        <dbReference type="ARBA" id="ARBA00022692"/>
    </source>
</evidence>
<keyword evidence="4" id="KW-0723">Serine/threonine-protein kinase</keyword>
<dbReference type="AlphaFoldDB" id="A0A5J9VCE1"/>
<dbReference type="PANTHER" id="PTHR27008">
    <property type="entry name" value="OS04G0122200 PROTEIN"/>
    <property type="match status" value="1"/>
</dbReference>
<evidence type="ECO:0000256" key="9">
    <source>
        <dbReference type="ARBA" id="ARBA00022729"/>
    </source>
</evidence>
<accession>A0A5J9VCE1</accession>
<dbReference type="SMART" id="SM00220">
    <property type="entry name" value="S_TKc"/>
    <property type="match status" value="1"/>
</dbReference>
<evidence type="ECO:0000256" key="20">
    <source>
        <dbReference type="SAM" id="Phobius"/>
    </source>
</evidence>
<evidence type="ECO:0000256" key="6">
    <source>
        <dbReference type="ARBA" id="ARBA00022614"/>
    </source>
</evidence>
<keyword evidence="8 20" id="KW-0812">Transmembrane</keyword>
<dbReference type="Pfam" id="PF00560">
    <property type="entry name" value="LRR_1"/>
    <property type="match status" value="2"/>
</dbReference>
<name>A0A5J9VCE1_9POAL</name>
<dbReference type="GO" id="GO:0005524">
    <property type="term" value="F:ATP binding"/>
    <property type="evidence" value="ECO:0007669"/>
    <property type="project" value="UniProtKB-KW"/>
</dbReference>
<evidence type="ECO:0000256" key="13">
    <source>
        <dbReference type="ARBA" id="ARBA00022840"/>
    </source>
</evidence>
<dbReference type="SUPFAM" id="SSF56112">
    <property type="entry name" value="Protein kinase-like (PK-like)"/>
    <property type="match status" value="1"/>
</dbReference>
<keyword evidence="11" id="KW-0547">Nucleotide-binding</keyword>
<feature type="domain" description="Protein kinase" evidence="21">
    <location>
        <begin position="183"/>
        <end position="470"/>
    </location>
</feature>
<dbReference type="InterPro" id="IPR008271">
    <property type="entry name" value="Ser/Thr_kinase_AS"/>
</dbReference>
<dbReference type="Gene3D" id="3.80.10.10">
    <property type="entry name" value="Ribonuclease Inhibitor"/>
    <property type="match status" value="1"/>
</dbReference>
<dbReference type="EC" id="2.7.11.1" evidence="2"/>
<comment type="subcellular location">
    <subcellularLocation>
        <location evidence="1">Cell membrane</location>
        <topology evidence="1">Single-pass membrane protein</topology>
    </subcellularLocation>
</comment>
<comment type="caution">
    <text evidence="22">The sequence shown here is derived from an EMBL/GenBank/DDBJ whole genome shotgun (WGS) entry which is preliminary data.</text>
</comment>
<keyword evidence="5" id="KW-0597">Phosphoprotein</keyword>
<evidence type="ECO:0000313" key="22">
    <source>
        <dbReference type="EMBL" id="TVU33104.1"/>
    </source>
</evidence>
<evidence type="ECO:0000313" key="23">
    <source>
        <dbReference type="Proteomes" id="UP000324897"/>
    </source>
</evidence>
<evidence type="ECO:0000256" key="7">
    <source>
        <dbReference type="ARBA" id="ARBA00022679"/>
    </source>
</evidence>
<dbReference type="FunFam" id="1.10.510.10:FF:000358">
    <property type="entry name" value="Putative leucine-rich repeat receptor-like serine/threonine-protein kinase"/>
    <property type="match status" value="1"/>
</dbReference>
<dbReference type="InterPro" id="IPR032675">
    <property type="entry name" value="LRR_dom_sf"/>
</dbReference>
<dbReference type="EMBL" id="RWGY01000011">
    <property type="protein sequence ID" value="TVU33104.1"/>
    <property type="molecule type" value="Genomic_DNA"/>
</dbReference>
<dbReference type="InterPro" id="IPR001611">
    <property type="entry name" value="Leu-rich_rpt"/>
</dbReference>
<dbReference type="InterPro" id="IPR011009">
    <property type="entry name" value="Kinase-like_dom_sf"/>
</dbReference>
<evidence type="ECO:0000256" key="16">
    <source>
        <dbReference type="ARBA" id="ARBA00023170"/>
    </source>
</evidence>
<evidence type="ECO:0000256" key="2">
    <source>
        <dbReference type="ARBA" id="ARBA00012513"/>
    </source>
</evidence>
<proteinExistence type="predicted"/>
<sequence length="476" mass="52717">MSISNNQFSRQIPSALGECVHLEYLYMEANLLDGRIPESFTNLRGIIVMDLSQNKLSGEIPEFLGTFSDIELLNLSFNNLEGSVPTGGIFHNASEVLIQGNKKLCASSPLLQLPLSSSKTSKVRQALNILKIIGFVSLAVIPLSCLVVILLMKNKKVKQVAQQCNKELKKFSFTDLVRATDDFSSANLVGSGRYGSVYKDQIGAPKSFLTECEALKNTRHRNLVRVITACSTYDPTGHEFKALILEYMANGSLESWIYPKANKYGLQRTLSLGSRIVIAMDIASALDYLHNHCMPPMVHCDLKPSNVLLDDVMGAHLADFGLAKFLHSFSYSCHHSSTSLMGPRGSIGYIAPEYGLGSKLSTEGDVYSYGVIILEMLTGRRPTDEMFTDGFNLHKYVQKEFPQNIGEIIDPCSKGADNNLEQENHPIVDGAKSWIMHLVKLGLSCSMETPKDRPTMQDVYAEIITIREGFARESRL</sequence>
<evidence type="ECO:0000256" key="17">
    <source>
        <dbReference type="ARBA" id="ARBA00023180"/>
    </source>
</evidence>
<keyword evidence="15 20" id="KW-0472">Membrane</keyword>
<dbReference type="FunFam" id="3.80.10.10:FF:000041">
    <property type="entry name" value="LRR receptor-like serine/threonine-protein kinase ERECTA"/>
    <property type="match status" value="1"/>
</dbReference>
<evidence type="ECO:0000256" key="18">
    <source>
        <dbReference type="ARBA" id="ARBA00047899"/>
    </source>
</evidence>
<dbReference type="Gramene" id="TVU33104">
    <property type="protein sequence ID" value="TVU33104"/>
    <property type="gene ID" value="EJB05_24889"/>
</dbReference>
<evidence type="ECO:0000256" key="14">
    <source>
        <dbReference type="ARBA" id="ARBA00022989"/>
    </source>
</evidence>
<dbReference type="SUPFAM" id="SSF52058">
    <property type="entry name" value="L domain-like"/>
    <property type="match status" value="1"/>
</dbReference>
<dbReference type="Proteomes" id="UP000324897">
    <property type="component" value="Chromosome 1"/>
</dbReference>
<dbReference type="Gene3D" id="3.30.200.20">
    <property type="entry name" value="Phosphorylase Kinase, domain 1"/>
    <property type="match status" value="2"/>
</dbReference>
<dbReference type="InterPro" id="IPR051809">
    <property type="entry name" value="Plant_receptor-like_S/T_kinase"/>
</dbReference>
<evidence type="ECO:0000256" key="10">
    <source>
        <dbReference type="ARBA" id="ARBA00022737"/>
    </source>
</evidence>
<keyword evidence="16" id="KW-0675">Receptor</keyword>
<protein>
    <recommendedName>
        <fullName evidence="2">non-specific serine/threonine protein kinase</fullName>
        <ecNumber evidence="2">2.7.11.1</ecNumber>
    </recommendedName>
</protein>
<dbReference type="Pfam" id="PF00069">
    <property type="entry name" value="Pkinase"/>
    <property type="match status" value="1"/>
</dbReference>
<dbReference type="GO" id="GO:0005886">
    <property type="term" value="C:plasma membrane"/>
    <property type="evidence" value="ECO:0007669"/>
    <property type="project" value="UniProtKB-SubCell"/>
</dbReference>
<dbReference type="OrthoDB" id="676979at2759"/>
<dbReference type="Gene3D" id="1.10.510.10">
    <property type="entry name" value="Transferase(Phosphotransferase) domain 1"/>
    <property type="match status" value="1"/>
</dbReference>
<evidence type="ECO:0000256" key="12">
    <source>
        <dbReference type="ARBA" id="ARBA00022777"/>
    </source>
</evidence>
<evidence type="ECO:0000256" key="1">
    <source>
        <dbReference type="ARBA" id="ARBA00004162"/>
    </source>
</evidence>
<dbReference type="PROSITE" id="PS50011">
    <property type="entry name" value="PROTEIN_KINASE_DOM"/>
    <property type="match status" value="1"/>
</dbReference>
<keyword evidence="3" id="KW-1003">Cell membrane</keyword>